<evidence type="ECO:0000313" key="3">
    <source>
        <dbReference type="EMBL" id="MDT0557345.1"/>
    </source>
</evidence>
<dbReference type="EMBL" id="JAVRIA010000001">
    <property type="protein sequence ID" value="MDT0557345.1"/>
    <property type="molecule type" value="Genomic_DNA"/>
</dbReference>
<dbReference type="InterPro" id="IPR013830">
    <property type="entry name" value="SGNH_hydro"/>
</dbReference>
<accession>A0ABU2YGP0</accession>
<feature type="domain" description="SGNH hydrolase-type esterase" evidence="2">
    <location>
        <begin position="46"/>
        <end position="196"/>
    </location>
</feature>
<dbReference type="Pfam" id="PF13472">
    <property type="entry name" value="Lipase_GDSL_2"/>
    <property type="match status" value="1"/>
</dbReference>
<proteinExistence type="predicted"/>
<dbReference type="PANTHER" id="PTHR30383">
    <property type="entry name" value="THIOESTERASE 1/PROTEASE 1/LYSOPHOSPHOLIPASE L1"/>
    <property type="match status" value="1"/>
</dbReference>
<keyword evidence="1" id="KW-1133">Transmembrane helix</keyword>
<keyword evidence="1" id="KW-0812">Transmembrane</keyword>
<dbReference type="InterPro" id="IPR051532">
    <property type="entry name" value="Ester_Hydrolysis_Enzymes"/>
</dbReference>
<keyword evidence="1" id="KW-0472">Membrane</keyword>
<dbReference type="Gene3D" id="3.40.50.1110">
    <property type="entry name" value="SGNH hydrolase"/>
    <property type="match status" value="1"/>
</dbReference>
<comment type="caution">
    <text evidence="3">The sequence shown here is derived from an EMBL/GenBank/DDBJ whole genome shotgun (WGS) entry which is preliminary data.</text>
</comment>
<evidence type="ECO:0000313" key="4">
    <source>
        <dbReference type="Proteomes" id="UP001259492"/>
    </source>
</evidence>
<dbReference type="InterPro" id="IPR036514">
    <property type="entry name" value="SGNH_hydro_sf"/>
</dbReference>
<evidence type="ECO:0000256" key="1">
    <source>
        <dbReference type="SAM" id="Phobius"/>
    </source>
</evidence>
<dbReference type="SUPFAM" id="SSF52266">
    <property type="entry name" value="SGNH hydrolase"/>
    <property type="match status" value="1"/>
</dbReference>
<protein>
    <submittedName>
        <fullName evidence="3">GDSL-type esterase/lipase family protein</fullName>
    </submittedName>
</protein>
<dbReference type="Proteomes" id="UP001259492">
    <property type="component" value="Unassembled WGS sequence"/>
</dbReference>
<dbReference type="RefSeq" id="WP_311426113.1">
    <property type="nucleotide sequence ID" value="NZ_JAVRIA010000001.1"/>
</dbReference>
<keyword evidence="4" id="KW-1185">Reference proteome</keyword>
<sequence length="217" mass="25164">MNKRIYKFSLIFNTLFIIISLLFIYRYKEYIIQKLIKKSGEAEIVLFGDSIIKGGDWTELLNRNDVKNSGFPVYTTSHLTRIIKRNVIEYNPKICIIGAGINDINVGVPIQRIMINYQSMIDTLLTHNIKPIIQSTLYQENNPHNKILVDSLNYFLYNYCKKKSLHYLDINSELSSKDGLKSEFTIDGTHLTRNAYIIWGNKIKELLIEIESSSVAY</sequence>
<organism evidence="3 4">
    <name type="scientific">Microcosmobacter mediterraneus</name>
    <dbReference type="NCBI Taxonomy" id="3075607"/>
    <lineage>
        <taxon>Bacteria</taxon>
        <taxon>Pseudomonadati</taxon>
        <taxon>Bacteroidota</taxon>
        <taxon>Flavobacteriia</taxon>
        <taxon>Flavobacteriales</taxon>
        <taxon>Flavobacteriaceae</taxon>
        <taxon>Microcosmobacter</taxon>
    </lineage>
</organism>
<name>A0ABU2YGP0_9FLAO</name>
<evidence type="ECO:0000259" key="2">
    <source>
        <dbReference type="Pfam" id="PF13472"/>
    </source>
</evidence>
<feature type="transmembrane region" description="Helical" evidence="1">
    <location>
        <begin position="6"/>
        <end position="25"/>
    </location>
</feature>
<reference evidence="3 4" key="1">
    <citation type="submission" date="2023-09" db="EMBL/GenBank/DDBJ databases">
        <authorList>
            <person name="Rey-Velasco X."/>
        </authorList>
    </citation>
    <scope>NUCLEOTIDE SEQUENCE [LARGE SCALE GENOMIC DNA]</scope>
    <source>
        <strain evidence="3 4">W332</strain>
    </source>
</reference>
<gene>
    <name evidence="3" type="ORF">RM697_01715</name>
</gene>